<gene>
    <name evidence="2" type="ORF">PM10SUCC1_33400</name>
</gene>
<dbReference type="RefSeq" id="WP_281837501.1">
    <property type="nucleotide sequence ID" value="NZ_BSDY01000025.1"/>
</dbReference>
<keyword evidence="1" id="KW-1133">Transmembrane helix</keyword>
<keyword evidence="3" id="KW-1185">Reference proteome</keyword>
<keyword evidence="1" id="KW-0812">Transmembrane</keyword>
<dbReference type="Proteomes" id="UP001144471">
    <property type="component" value="Unassembled WGS sequence"/>
</dbReference>
<keyword evidence="1" id="KW-0472">Membrane</keyword>
<comment type="caution">
    <text evidence="2">The sequence shown here is derived from an EMBL/GenBank/DDBJ whole genome shotgun (WGS) entry which is preliminary data.</text>
</comment>
<name>A0A9W6LNX4_9FUSO</name>
<sequence length="81" mass="9628">MLEEYEEESVEEYYTAVEENRVLKWLKYIVYALSIMILLNMFLYTCSLMKTPRREERYLQQSVVEGEREYDGGAAPTISSQ</sequence>
<evidence type="ECO:0000313" key="2">
    <source>
        <dbReference type="EMBL" id="GLI57826.1"/>
    </source>
</evidence>
<protein>
    <submittedName>
        <fullName evidence="2">Uncharacterized protein</fullName>
    </submittedName>
</protein>
<evidence type="ECO:0000313" key="3">
    <source>
        <dbReference type="Proteomes" id="UP001144471"/>
    </source>
</evidence>
<organism evidence="2 3">
    <name type="scientific">Propionigenium maris DSM 9537</name>
    <dbReference type="NCBI Taxonomy" id="1123000"/>
    <lineage>
        <taxon>Bacteria</taxon>
        <taxon>Fusobacteriati</taxon>
        <taxon>Fusobacteriota</taxon>
        <taxon>Fusobacteriia</taxon>
        <taxon>Fusobacteriales</taxon>
        <taxon>Fusobacteriaceae</taxon>
        <taxon>Propionigenium</taxon>
    </lineage>
</organism>
<evidence type="ECO:0000256" key="1">
    <source>
        <dbReference type="SAM" id="Phobius"/>
    </source>
</evidence>
<feature type="transmembrane region" description="Helical" evidence="1">
    <location>
        <begin position="28"/>
        <end position="49"/>
    </location>
</feature>
<dbReference type="AlphaFoldDB" id="A0A9W6LNX4"/>
<proteinExistence type="predicted"/>
<dbReference type="EMBL" id="BSDY01000025">
    <property type="protein sequence ID" value="GLI57826.1"/>
    <property type="molecule type" value="Genomic_DNA"/>
</dbReference>
<accession>A0A9W6LNX4</accession>
<reference evidence="2" key="1">
    <citation type="submission" date="2022-12" db="EMBL/GenBank/DDBJ databases">
        <title>Reference genome sequencing for broad-spectrum identification of bacterial and archaeal isolates by mass spectrometry.</title>
        <authorList>
            <person name="Sekiguchi Y."/>
            <person name="Tourlousse D.M."/>
        </authorList>
    </citation>
    <scope>NUCLEOTIDE SEQUENCE</scope>
    <source>
        <strain evidence="2">10succ1</strain>
    </source>
</reference>